<feature type="transmembrane region" description="Helical" evidence="5">
    <location>
        <begin position="170"/>
        <end position="190"/>
    </location>
</feature>
<name>A0A6J7GS79_9ZZZZ</name>
<comment type="subcellular location">
    <subcellularLocation>
        <location evidence="1">Membrane</location>
        <topology evidence="1">Multi-pass membrane protein</topology>
    </subcellularLocation>
</comment>
<keyword evidence="2 5" id="KW-0812">Transmembrane</keyword>
<feature type="domain" description="O-antigen ligase-related" evidence="6">
    <location>
        <begin position="5"/>
        <end position="149"/>
    </location>
</feature>
<dbReference type="GO" id="GO:0016020">
    <property type="term" value="C:membrane"/>
    <property type="evidence" value="ECO:0007669"/>
    <property type="project" value="UniProtKB-SubCell"/>
</dbReference>
<evidence type="ECO:0000259" key="6">
    <source>
        <dbReference type="Pfam" id="PF04932"/>
    </source>
</evidence>
<dbReference type="PANTHER" id="PTHR37422:SF13">
    <property type="entry name" value="LIPOPOLYSACCHARIDE BIOSYNTHESIS PROTEIN PA4999-RELATED"/>
    <property type="match status" value="1"/>
</dbReference>
<keyword evidence="4 5" id="KW-0472">Membrane</keyword>
<protein>
    <submittedName>
        <fullName evidence="7">Unannotated protein</fullName>
    </submittedName>
</protein>
<gene>
    <name evidence="7" type="ORF">UFOPK3516_01479</name>
</gene>
<dbReference type="Pfam" id="PF04932">
    <property type="entry name" value="Wzy_C"/>
    <property type="match status" value="1"/>
</dbReference>
<evidence type="ECO:0000256" key="4">
    <source>
        <dbReference type="ARBA" id="ARBA00023136"/>
    </source>
</evidence>
<keyword evidence="3 5" id="KW-1133">Transmembrane helix</keyword>
<feature type="transmembrane region" description="Helical" evidence="5">
    <location>
        <begin position="138"/>
        <end position="158"/>
    </location>
</feature>
<accession>A0A6J7GS79</accession>
<evidence type="ECO:0000313" key="7">
    <source>
        <dbReference type="EMBL" id="CAB4910642.1"/>
    </source>
</evidence>
<proteinExistence type="predicted"/>
<evidence type="ECO:0000256" key="3">
    <source>
        <dbReference type="ARBA" id="ARBA00022989"/>
    </source>
</evidence>
<evidence type="ECO:0000256" key="2">
    <source>
        <dbReference type="ARBA" id="ARBA00022692"/>
    </source>
</evidence>
<reference evidence="7" key="1">
    <citation type="submission" date="2020-05" db="EMBL/GenBank/DDBJ databases">
        <authorList>
            <person name="Chiriac C."/>
            <person name="Salcher M."/>
            <person name="Ghai R."/>
            <person name="Kavagutti S V."/>
        </authorList>
    </citation>
    <scope>NUCLEOTIDE SEQUENCE</scope>
</reference>
<sequence length="223" mass="24574">MGVFSLIGGSIVLLLTQSPVGYIGAVALGIMTGLIYLLRHMTDTVRRGSQIAVAVLAIVALAFSWVFRAPLIIIFSAQGTMLYRVELWQRLWTLIQAKPLTGWGYVGAWPQRSGVFGYINMGESHAHANALNAYLDTLFQVGIIGFAVLAAVVGIALVRTWLLATTRKSAVFAWAPLILMTLLVTSLLESTLFTEWAWMLLVLIATRASHELSWRRASRNKRT</sequence>
<evidence type="ECO:0000256" key="5">
    <source>
        <dbReference type="SAM" id="Phobius"/>
    </source>
</evidence>
<dbReference type="AlphaFoldDB" id="A0A6J7GS79"/>
<dbReference type="InterPro" id="IPR051533">
    <property type="entry name" value="WaaL-like"/>
</dbReference>
<dbReference type="InterPro" id="IPR007016">
    <property type="entry name" value="O-antigen_ligase-rel_domated"/>
</dbReference>
<dbReference type="PANTHER" id="PTHR37422">
    <property type="entry name" value="TEICHURONIC ACID BIOSYNTHESIS PROTEIN TUAE"/>
    <property type="match status" value="1"/>
</dbReference>
<feature type="transmembrane region" description="Helical" evidence="5">
    <location>
        <begin position="51"/>
        <end position="77"/>
    </location>
</feature>
<feature type="transmembrane region" description="Helical" evidence="5">
    <location>
        <begin position="20"/>
        <end position="39"/>
    </location>
</feature>
<organism evidence="7">
    <name type="scientific">freshwater metagenome</name>
    <dbReference type="NCBI Taxonomy" id="449393"/>
    <lineage>
        <taxon>unclassified sequences</taxon>
        <taxon>metagenomes</taxon>
        <taxon>ecological metagenomes</taxon>
    </lineage>
</organism>
<dbReference type="EMBL" id="CAFBMB010000168">
    <property type="protein sequence ID" value="CAB4910642.1"/>
    <property type="molecule type" value="Genomic_DNA"/>
</dbReference>
<evidence type="ECO:0000256" key="1">
    <source>
        <dbReference type="ARBA" id="ARBA00004141"/>
    </source>
</evidence>